<dbReference type="CDD" id="cd00033">
    <property type="entry name" value="CCP"/>
    <property type="match status" value="1"/>
</dbReference>
<evidence type="ECO:0000256" key="3">
    <source>
        <dbReference type="ARBA" id="ARBA00023157"/>
    </source>
</evidence>
<comment type="caution">
    <text evidence="6">The sequence shown here is derived from an EMBL/GenBank/DDBJ whole genome shotgun (WGS) entry which is preliminary data.</text>
</comment>
<name>A0A9Q1BR63_HOLLE</name>
<protein>
    <submittedName>
        <fullName evidence="6">Seizure protein 6-like</fullName>
    </submittedName>
</protein>
<dbReference type="PANTHER" id="PTHR45656:SF4">
    <property type="entry name" value="PROTEIN CBR-CLEC-78"/>
    <property type="match status" value="1"/>
</dbReference>
<accession>A0A9Q1BR63</accession>
<feature type="disulfide bond" evidence="4">
    <location>
        <begin position="29"/>
        <end position="72"/>
    </location>
</feature>
<keyword evidence="7" id="KW-1185">Reference proteome</keyword>
<keyword evidence="3 4" id="KW-1015">Disulfide bond</keyword>
<dbReference type="InterPro" id="IPR051277">
    <property type="entry name" value="SEZ6_CSMD_C4BPB_Regulators"/>
</dbReference>
<sequence length="100" mass="10815">MDVAQLTFANYYTVLGFFPFLFCCKVVTCPALSTINNGPAPTCTRGFISGSTCTYQCDTGFEIVSGSIARTCSSSTRAWTGTEPTCEEISKIHPIDYSTI</sequence>
<dbReference type="Proteomes" id="UP001152320">
    <property type="component" value="Chromosome 13"/>
</dbReference>
<keyword evidence="2" id="KW-0677">Repeat</keyword>
<feature type="domain" description="Sushi" evidence="5">
    <location>
        <begin position="27"/>
        <end position="88"/>
    </location>
</feature>
<reference evidence="6" key="1">
    <citation type="submission" date="2021-10" db="EMBL/GenBank/DDBJ databases">
        <title>Tropical sea cucumber genome reveals ecological adaptation and Cuvierian tubules defense mechanism.</title>
        <authorList>
            <person name="Chen T."/>
        </authorList>
    </citation>
    <scope>NUCLEOTIDE SEQUENCE</scope>
    <source>
        <strain evidence="6">Nanhai2018</strain>
        <tissue evidence="6">Muscle</tissue>
    </source>
</reference>
<dbReference type="InterPro" id="IPR000436">
    <property type="entry name" value="Sushi_SCR_CCP_dom"/>
</dbReference>
<keyword evidence="1" id="KW-0732">Signal</keyword>
<comment type="caution">
    <text evidence="4">Lacks conserved residue(s) required for the propagation of feature annotation.</text>
</comment>
<dbReference type="SUPFAM" id="SSF57535">
    <property type="entry name" value="Complement control module/SCR domain"/>
    <property type="match status" value="1"/>
</dbReference>
<dbReference type="AlphaFoldDB" id="A0A9Q1BR63"/>
<proteinExistence type="predicted"/>
<gene>
    <name evidence="6" type="ORF">HOLleu_27948</name>
</gene>
<evidence type="ECO:0000313" key="7">
    <source>
        <dbReference type="Proteomes" id="UP001152320"/>
    </source>
</evidence>
<dbReference type="PROSITE" id="PS50923">
    <property type="entry name" value="SUSHI"/>
    <property type="match status" value="1"/>
</dbReference>
<evidence type="ECO:0000256" key="4">
    <source>
        <dbReference type="PROSITE-ProRule" id="PRU00302"/>
    </source>
</evidence>
<organism evidence="6 7">
    <name type="scientific">Holothuria leucospilota</name>
    <name type="common">Black long sea cucumber</name>
    <name type="synonym">Mertensiothuria leucospilota</name>
    <dbReference type="NCBI Taxonomy" id="206669"/>
    <lineage>
        <taxon>Eukaryota</taxon>
        <taxon>Metazoa</taxon>
        <taxon>Echinodermata</taxon>
        <taxon>Eleutherozoa</taxon>
        <taxon>Echinozoa</taxon>
        <taxon>Holothuroidea</taxon>
        <taxon>Aspidochirotacea</taxon>
        <taxon>Aspidochirotida</taxon>
        <taxon>Holothuriidae</taxon>
        <taxon>Holothuria</taxon>
    </lineage>
</organism>
<dbReference type="PANTHER" id="PTHR45656">
    <property type="entry name" value="PROTEIN CBR-CLEC-78"/>
    <property type="match status" value="1"/>
</dbReference>
<evidence type="ECO:0000313" key="6">
    <source>
        <dbReference type="EMBL" id="KAJ8031270.1"/>
    </source>
</evidence>
<evidence type="ECO:0000256" key="2">
    <source>
        <dbReference type="ARBA" id="ARBA00022737"/>
    </source>
</evidence>
<evidence type="ECO:0000259" key="5">
    <source>
        <dbReference type="PROSITE" id="PS50923"/>
    </source>
</evidence>
<keyword evidence="4" id="KW-0768">Sushi</keyword>
<dbReference type="Pfam" id="PF00084">
    <property type="entry name" value="Sushi"/>
    <property type="match status" value="1"/>
</dbReference>
<dbReference type="Gene3D" id="2.10.70.10">
    <property type="entry name" value="Complement Module, domain 1"/>
    <property type="match status" value="1"/>
</dbReference>
<evidence type="ECO:0000256" key="1">
    <source>
        <dbReference type="ARBA" id="ARBA00022729"/>
    </source>
</evidence>
<dbReference type="InterPro" id="IPR035976">
    <property type="entry name" value="Sushi/SCR/CCP_sf"/>
</dbReference>
<dbReference type="EMBL" id="JAIZAY010000013">
    <property type="protein sequence ID" value="KAJ8031270.1"/>
    <property type="molecule type" value="Genomic_DNA"/>
</dbReference>
<dbReference type="SMART" id="SM00032">
    <property type="entry name" value="CCP"/>
    <property type="match status" value="1"/>
</dbReference>